<dbReference type="VEuPathDB" id="PlasmoDB:PVX_087060"/>
<evidence type="ECO:0000256" key="1">
    <source>
        <dbReference type="SAM" id="MobiDB-lite"/>
    </source>
</evidence>
<dbReference type="OrthoDB" id="377807at2759"/>
<dbReference type="VEuPathDB" id="PlasmoDB:PVP01_0731600"/>
<accession>A0A564ZUT0</accession>
<feature type="compositionally biased region" description="Basic and acidic residues" evidence="1">
    <location>
        <begin position="59"/>
        <end position="156"/>
    </location>
</feature>
<protein>
    <submittedName>
        <fullName evidence="2">Uncharacterized protein</fullName>
    </submittedName>
</protein>
<reference evidence="3" key="1">
    <citation type="submission" date="2016-07" db="EMBL/GenBank/DDBJ databases">
        <authorList>
            <consortium name="Pathogen Informatics"/>
        </authorList>
    </citation>
    <scope>NUCLEOTIDE SEQUENCE [LARGE SCALE GENOMIC DNA]</scope>
</reference>
<dbReference type="Gene3D" id="1.10.287.950">
    <property type="entry name" value="Methyl-accepting chemotaxis protein"/>
    <property type="match status" value="1"/>
</dbReference>
<gene>
    <name evidence="2" type="ORF">PVP01_0731600</name>
</gene>
<name>A0A564ZUT0_PLAVI</name>
<feature type="compositionally biased region" description="Basic and acidic residues" evidence="1">
    <location>
        <begin position="17"/>
        <end position="36"/>
    </location>
</feature>
<evidence type="ECO:0000313" key="2">
    <source>
        <dbReference type="EMBL" id="VUZ94962.1"/>
    </source>
</evidence>
<dbReference type="VEuPathDB" id="PlasmoDB:PVW1_070038400"/>
<organism evidence="2 3">
    <name type="scientific">Plasmodium vivax</name>
    <name type="common">malaria parasite P. vivax</name>
    <dbReference type="NCBI Taxonomy" id="5855"/>
    <lineage>
        <taxon>Eukaryota</taxon>
        <taxon>Sar</taxon>
        <taxon>Alveolata</taxon>
        <taxon>Apicomplexa</taxon>
        <taxon>Aconoidasida</taxon>
        <taxon>Haemosporida</taxon>
        <taxon>Plasmodiidae</taxon>
        <taxon>Plasmodium</taxon>
        <taxon>Plasmodium (Plasmodium)</taxon>
    </lineage>
</organism>
<feature type="region of interest" description="Disordered" evidence="1">
    <location>
        <begin position="1"/>
        <end position="168"/>
    </location>
</feature>
<dbReference type="VEuPathDB" id="PlasmoDB:PVPAM_070039200"/>
<dbReference type="Proteomes" id="UP000220605">
    <property type="component" value="Chromosome 7"/>
</dbReference>
<dbReference type="EMBL" id="LT635618">
    <property type="protein sequence ID" value="VUZ94962.1"/>
    <property type="molecule type" value="Genomic_DNA"/>
</dbReference>
<dbReference type="AlphaFoldDB" id="A0A564ZUT0"/>
<proteinExistence type="predicted"/>
<sequence length="264" mass="30593">MDGKKGPIYDILPPSLEKIKKTDRRRSQGEAKELPRNELALGPPQRGAQPLKMGPTPREGAKQMKQHTEETKQHTEETKQHTEETKQHTEQTKQHTEQTKQHTEQTKQHTEETKQHTEQTKQHTEQTKQHTEQTKQHTEQTKQHTEQTKQHTEQTKQHTKHTGHTEQTERAANHVAQKYSNVILSSDEISAIISSNAHFKTLVESEKVSSFMGDYLENPLVAIKKHGKDETIAQFLDCLFRYMTQKSRSIHLANLPDNFTIPRR</sequence>
<evidence type="ECO:0000313" key="3">
    <source>
        <dbReference type="Proteomes" id="UP000220605"/>
    </source>
</evidence>